<dbReference type="OrthoDB" id="543373at2759"/>
<dbReference type="Pfam" id="PF25574">
    <property type="entry name" value="TPR_IMB1"/>
    <property type="match status" value="1"/>
</dbReference>
<dbReference type="FunFam" id="1.25.10.10:FF:001849">
    <property type="entry name" value="Importin beta"/>
    <property type="match status" value="1"/>
</dbReference>
<dbReference type="SMART" id="SM01349">
    <property type="entry name" value="TOG"/>
    <property type="match status" value="1"/>
</dbReference>
<dbReference type="GO" id="GO:0005737">
    <property type="term" value="C:cytoplasm"/>
    <property type="evidence" value="ECO:0007669"/>
    <property type="project" value="UniProtKB-SubCell"/>
</dbReference>
<keyword evidence="3" id="KW-0813">Transport</keyword>
<dbReference type="EMBL" id="JAEHOD010000019">
    <property type="protein sequence ID" value="KAG2447951.1"/>
    <property type="molecule type" value="Genomic_DNA"/>
</dbReference>
<evidence type="ECO:0000256" key="5">
    <source>
        <dbReference type="ARBA" id="ARBA00022737"/>
    </source>
</evidence>
<gene>
    <name evidence="10" type="ORF">HYH02_006981</name>
</gene>
<keyword evidence="7" id="KW-0007">Acetylation</keyword>
<dbReference type="InterPro" id="IPR011989">
    <property type="entry name" value="ARM-like"/>
</dbReference>
<dbReference type="InterPro" id="IPR000357">
    <property type="entry name" value="HEAT"/>
</dbReference>
<dbReference type="Proteomes" id="UP000613740">
    <property type="component" value="Unassembled WGS sequence"/>
</dbReference>
<dbReference type="InterPro" id="IPR058584">
    <property type="entry name" value="IMB1_TNPO1-like_TPR"/>
</dbReference>
<dbReference type="InterPro" id="IPR041389">
    <property type="entry name" value="Importin_rep_6"/>
</dbReference>
<keyword evidence="8" id="KW-0539">Nucleus</keyword>
<dbReference type="InterPro" id="IPR041653">
    <property type="entry name" value="Importin_rep_4"/>
</dbReference>
<feature type="domain" description="TOG" evidence="9">
    <location>
        <begin position="362"/>
        <end position="608"/>
    </location>
</feature>
<protein>
    <recommendedName>
        <fullName evidence="9">TOG domain-containing protein</fullName>
    </recommendedName>
</protein>
<evidence type="ECO:0000256" key="6">
    <source>
        <dbReference type="ARBA" id="ARBA00022927"/>
    </source>
</evidence>
<name>A0A836B541_9CHLO</name>
<dbReference type="GO" id="GO:0006606">
    <property type="term" value="P:protein import into nucleus"/>
    <property type="evidence" value="ECO:0007669"/>
    <property type="project" value="InterPro"/>
</dbReference>
<organism evidence="10 11">
    <name type="scientific">Chlamydomonas schloesseri</name>
    <dbReference type="NCBI Taxonomy" id="2026947"/>
    <lineage>
        <taxon>Eukaryota</taxon>
        <taxon>Viridiplantae</taxon>
        <taxon>Chlorophyta</taxon>
        <taxon>core chlorophytes</taxon>
        <taxon>Chlorophyceae</taxon>
        <taxon>CS clade</taxon>
        <taxon>Chlamydomonadales</taxon>
        <taxon>Chlamydomonadaceae</taxon>
        <taxon>Chlamydomonas</taxon>
    </lineage>
</organism>
<reference evidence="10" key="1">
    <citation type="journal article" date="2020" name="bioRxiv">
        <title>Comparative genomics of Chlamydomonas.</title>
        <authorList>
            <person name="Craig R.J."/>
            <person name="Hasan A.R."/>
            <person name="Ness R.W."/>
            <person name="Keightley P.D."/>
        </authorList>
    </citation>
    <scope>NUCLEOTIDE SEQUENCE</scope>
    <source>
        <strain evidence="10">CCAP 11/173</strain>
    </source>
</reference>
<evidence type="ECO:0000313" key="11">
    <source>
        <dbReference type="Proteomes" id="UP000613740"/>
    </source>
</evidence>
<evidence type="ECO:0000256" key="4">
    <source>
        <dbReference type="ARBA" id="ARBA00022490"/>
    </source>
</evidence>
<dbReference type="AlphaFoldDB" id="A0A836B541"/>
<sequence>MDPAAAAAAVAAIAANPPAFTELVAQLQDADNDRRKSAEAIFDALKEQSDLCMTCLARTLRTCPAVEARLFCSVMIRKVIYYRSDTDLKAPVLWDKCSPAVQTGTKQALLEALVQEPDRNVSSKVSSAVSDLAALIYDKAGWPELMPAITGMLTSSNQQQVVNALSVLADVAAYLAEHLKPQLQDFVNMLVTMLNSGVKDVTVGAANAATAFIEAYEDTRAREVLSPLVQPMLAVLGQLLSSGDEEEARGVLEMFIVLAESSARFLRPHLIPLVDAMMRVAGAGDTLEPQSRQLAVEFLVSLCEAREQSPGMMRKVPNLARTLFELVMGFLLDIEDDPGWHSAADDTNEDAGAGELYDPGQEYLDRLALSLGGKAVSDAAAPLLGTWISDAQWQKRAAVFICLAQIAEGCTKIMSAPAYLEQLARMCVMGLKDAQPHVRWAACQALGQMCTDLGPELQARHHAAILPALMEVMDNFNAPRVQAHACAAIVNFSEGVEADVLPPYLDGLIQKLLTLLQHGARLVQEGALTALASVADSSQDLFLKYYDTVMPLLLHILTSANAKEHRLMRAKALECISLVGMAVGRDRFRDHARQVLAYMQQVQAAGVDPDDPLASYMLQAGARLCKCLGPEFIEYLPLVMPSLLASAQADPDVQVVDEDEVNAEDLPDDMEAIAMGDKCLMYRSSILEEKATAVNMLSCYAEELKEGFWGYVGPVLKLVLNGVEGQSPLIKFYLNEEIRRSAAALLPSLLKCCINAAERGVPGASPAAVGEFLGAAWGPLLEALRKEPEGEIQAVQLDSIGEIVEMVPDKGLLGAEPTAAAFKIFDTVLEKAEKRRADRAGRRSTEDFDAEEAEQLEAENELEEELFDQVAACVGAFLKKMGDDVLPLVESLLMARYGAMLTDKSRSAEERRIAICLVDDLLENSPAGMVKHFANVLPILLEATRSEHADLRQCAVYGLGVMAAKAPAELFRPQAAAVAEIMAGIVRHPEAKSEDNDMATDNAVAALGRVLKHHPEALGPDGGAAYAQLWLGSLPLKADAVEATAMHEQLVAMCEAQDPRVVPHVAKVAVVFAEVLGGGKTYVAGPVGVRMAQLLHRLQGAVPAETVQGVVAAFTPKQQASYAAYMAGNIPE</sequence>
<dbReference type="InterPro" id="IPR034085">
    <property type="entry name" value="TOG"/>
</dbReference>
<evidence type="ECO:0000256" key="2">
    <source>
        <dbReference type="ARBA" id="ARBA00004496"/>
    </source>
</evidence>
<evidence type="ECO:0000256" key="3">
    <source>
        <dbReference type="ARBA" id="ARBA00022448"/>
    </source>
</evidence>
<evidence type="ECO:0000259" key="9">
    <source>
        <dbReference type="SMART" id="SM01349"/>
    </source>
</evidence>
<dbReference type="InterPro" id="IPR040122">
    <property type="entry name" value="Importin_beta"/>
</dbReference>
<dbReference type="Pfam" id="PF18808">
    <property type="entry name" value="Importin_rep_4"/>
    <property type="match status" value="1"/>
</dbReference>
<accession>A0A836B541</accession>
<keyword evidence="5" id="KW-0677">Repeat</keyword>
<dbReference type="GO" id="GO:0005634">
    <property type="term" value="C:nucleus"/>
    <property type="evidence" value="ECO:0007669"/>
    <property type="project" value="UniProtKB-SubCell"/>
</dbReference>
<evidence type="ECO:0000313" key="10">
    <source>
        <dbReference type="EMBL" id="KAG2447951.1"/>
    </source>
</evidence>
<dbReference type="InterPro" id="IPR016024">
    <property type="entry name" value="ARM-type_fold"/>
</dbReference>
<keyword evidence="11" id="KW-1185">Reference proteome</keyword>
<keyword evidence="6" id="KW-0653">Protein transport</keyword>
<dbReference type="Gene3D" id="1.25.10.10">
    <property type="entry name" value="Leucine-rich Repeat Variant"/>
    <property type="match status" value="1"/>
</dbReference>
<dbReference type="Pfam" id="PF18829">
    <property type="entry name" value="Importin_rep_6"/>
    <property type="match status" value="1"/>
</dbReference>
<dbReference type="PANTHER" id="PTHR10527">
    <property type="entry name" value="IMPORTIN BETA"/>
    <property type="match status" value="1"/>
</dbReference>
<dbReference type="InterPro" id="IPR057672">
    <property type="entry name" value="TPR_IPO4/5"/>
</dbReference>
<proteinExistence type="predicted"/>
<dbReference type="Pfam" id="PF25780">
    <property type="entry name" value="TPR_IPO5"/>
    <property type="match status" value="1"/>
</dbReference>
<dbReference type="Pfam" id="PF02985">
    <property type="entry name" value="HEAT"/>
    <property type="match status" value="1"/>
</dbReference>
<keyword evidence="4" id="KW-0963">Cytoplasm</keyword>
<comment type="caution">
    <text evidence="10">The sequence shown here is derived from an EMBL/GenBank/DDBJ whole genome shotgun (WGS) entry which is preliminary data.</text>
</comment>
<evidence type="ECO:0000256" key="1">
    <source>
        <dbReference type="ARBA" id="ARBA00004123"/>
    </source>
</evidence>
<dbReference type="SUPFAM" id="SSF48371">
    <property type="entry name" value="ARM repeat"/>
    <property type="match status" value="2"/>
</dbReference>
<evidence type="ECO:0000256" key="7">
    <source>
        <dbReference type="ARBA" id="ARBA00022990"/>
    </source>
</evidence>
<evidence type="ECO:0000256" key="8">
    <source>
        <dbReference type="ARBA" id="ARBA00023242"/>
    </source>
</evidence>
<comment type="subcellular location">
    <subcellularLocation>
        <location evidence="2">Cytoplasm</location>
    </subcellularLocation>
    <subcellularLocation>
        <location evidence="1">Nucleus</location>
    </subcellularLocation>
</comment>